<dbReference type="GO" id="GO:0003677">
    <property type="term" value="F:DNA binding"/>
    <property type="evidence" value="ECO:0007669"/>
    <property type="project" value="InterPro"/>
</dbReference>
<keyword evidence="3 9" id="KW-0240">DNA-directed RNA polymerase</keyword>
<feature type="domain" description="DNA-directed RNA polymerase C-terminal" evidence="8">
    <location>
        <begin position="136"/>
        <end position="196"/>
    </location>
</feature>
<name>A0A2P5F242_TREOI</name>
<gene>
    <name evidence="9" type="ORF">TorRG33x02_124610</name>
</gene>
<evidence type="ECO:0000256" key="1">
    <source>
        <dbReference type="ARBA" id="ARBA00009493"/>
    </source>
</evidence>
<dbReference type="GO" id="GO:0006390">
    <property type="term" value="P:mitochondrial transcription"/>
    <property type="evidence" value="ECO:0007669"/>
    <property type="project" value="TreeGrafter"/>
</dbReference>
<dbReference type="Pfam" id="PF00940">
    <property type="entry name" value="RNA_pol"/>
    <property type="match status" value="1"/>
</dbReference>
<dbReference type="STRING" id="63057.A0A2P5F242"/>
<evidence type="ECO:0000259" key="8">
    <source>
        <dbReference type="Pfam" id="PF00940"/>
    </source>
</evidence>
<keyword evidence="4" id="KW-0808">Transferase</keyword>
<sequence>MLEITVCLLDCYRDAAVNPSPPNVPLDNMDSKVPFLTVELTALWQLSETFETVRAMQLKNPQDWEFACISKNQSRVLLLNSTHFRRFKNLSTVHIWEVSFGYPLYPFVVFTETGAMQSRGGFILEEKSLAYGQPSADSIFYTSNTTLTALEEMFEAARSITSWLGDYAKGIASENQAVQWTTPLGLLVIQPYQQLGRADIL</sequence>
<evidence type="ECO:0000256" key="5">
    <source>
        <dbReference type="ARBA" id="ARBA00022695"/>
    </source>
</evidence>
<evidence type="ECO:0000313" key="10">
    <source>
        <dbReference type="Proteomes" id="UP000237000"/>
    </source>
</evidence>
<dbReference type="Gene3D" id="1.10.150.20">
    <property type="entry name" value="5' to 3' exonuclease, C-terminal subdomain"/>
    <property type="match status" value="1"/>
</dbReference>
<accession>A0A2P5F242</accession>
<comment type="catalytic activity">
    <reaction evidence="7">
        <text>RNA(n) + a ribonucleoside 5'-triphosphate = RNA(n+1) + diphosphate</text>
        <dbReference type="Rhea" id="RHEA:21248"/>
        <dbReference type="Rhea" id="RHEA-COMP:14527"/>
        <dbReference type="Rhea" id="RHEA-COMP:17342"/>
        <dbReference type="ChEBI" id="CHEBI:33019"/>
        <dbReference type="ChEBI" id="CHEBI:61557"/>
        <dbReference type="ChEBI" id="CHEBI:140395"/>
        <dbReference type="EC" id="2.7.7.6"/>
    </reaction>
</comment>
<dbReference type="Proteomes" id="UP000237000">
    <property type="component" value="Unassembled WGS sequence"/>
</dbReference>
<comment type="similarity">
    <text evidence="1">Belongs to the phage and mitochondrial RNA polymerase family.</text>
</comment>
<dbReference type="InterPro" id="IPR002092">
    <property type="entry name" value="DNA-dir_Rpol_phage-type"/>
</dbReference>
<dbReference type="InterPro" id="IPR046950">
    <property type="entry name" value="DNA-dir_Rpol_C_phage-type"/>
</dbReference>
<dbReference type="SUPFAM" id="SSF56672">
    <property type="entry name" value="DNA/RNA polymerases"/>
    <property type="match status" value="1"/>
</dbReference>
<reference evidence="10" key="1">
    <citation type="submission" date="2016-06" db="EMBL/GenBank/DDBJ databases">
        <title>Parallel loss of symbiosis genes in relatives of nitrogen-fixing non-legume Parasponia.</title>
        <authorList>
            <person name="Van Velzen R."/>
            <person name="Holmer R."/>
            <person name="Bu F."/>
            <person name="Rutten L."/>
            <person name="Van Zeijl A."/>
            <person name="Liu W."/>
            <person name="Santuari L."/>
            <person name="Cao Q."/>
            <person name="Sharma T."/>
            <person name="Shen D."/>
            <person name="Roswanjaya Y."/>
            <person name="Wardhani T."/>
            <person name="Kalhor M.S."/>
            <person name="Jansen J."/>
            <person name="Van den Hoogen J."/>
            <person name="Gungor B."/>
            <person name="Hartog M."/>
            <person name="Hontelez J."/>
            <person name="Verver J."/>
            <person name="Yang W.-C."/>
            <person name="Schijlen E."/>
            <person name="Repin R."/>
            <person name="Schilthuizen M."/>
            <person name="Schranz E."/>
            <person name="Heidstra R."/>
            <person name="Miyata K."/>
            <person name="Fedorova E."/>
            <person name="Kohlen W."/>
            <person name="Bisseling T."/>
            <person name="Smit S."/>
            <person name="Geurts R."/>
        </authorList>
    </citation>
    <scope>NUCLEOTIDE SEQUENCE [LARGE SCALE GENOMIC DNA]</scope>
    <source>
        <strain evidence="10">cv. RG33-2</strain>
    </source>
</reference>
<evidence type="ECO:0000256" key="7">
    <source>
        <dbReference type="ARBA" id="ARBA00048552"/>
    </source>
</evidence>
<keyword evidence="10" id="KW-1185">Reference proteome</keyword>
<dbReference type="GO" id="GO:0034245">
    <property type="term" value="C:mitochondrial DNA-directed RNA polymerase complex"/>
    <property type="evidence" value="ECO:0007669"/>
    <property type="project" value="TreeGrafter"/>
</dbReference>
<dbReference type="PANTHER" id="PTHR10102:SF0">
    <property type="entry name" value="DNA-DIRECTED RNA POLYMERASE, MITOCHONDRIAL"/>
    <property type="match status" value="1"/>
</dbReference>
<dbReference type="AlphaFoldDB" id="A0A2P5F242"/>
<keyword evidence="6" id="KW-0804">Transcription</keyword>
<dbReference type="InterPro" id="IPR043502">
    <property type="entry name" value="DNA/RNA_pol_sf"/>
</dbReference>
<evidence type="ECO:0000256" key="6">
    <source>
        <dbReference type="ARBA" id="ARBA00023163"/>
    </source>
</evidence>
<dbReference type="EC" id="2.7.7.6" evidence="2"/>
<comment type="caution">
    <text evidence="9">The sequence shown here is derived from an EMBL/GenBank/DDBJ whole genome shotgun (WGS) entry which is preliminary data.</text>
</comment>
<evidence type="ECO:0000256" key="4">
    <source>
        <dbReference type="ARBA" id="ARBA00022679"/>
    </source>
</evidence>
<proteinExistence type="inferred from homology"/>
<evidence type="ECO:0000256" key="2">
    <source>
        <dbReference type="ARBA" id="ARBA00012418"/>
    </source>
</evidence>
<dbReference type="OrthoDB" id="1737329at2759"/>
<dbReference type="InParanoid" id="A0A2P5F242"/>
<evidence type="ECO:0000313" key="9">
    <source>
        <dbReference type="EMBL" id="PON91863.1"/>
    </source>
</evidence>
<dbReference type="GO" id="GO:0003899">
    <property type="term" value="F:DNA-directed RNA polymerase activity"/>
    <property type="evidence" value="ECO:0007669"/>
    <property type="project" value="UniProtKB-EC"/>
</dbReference>
<dbReference type="EMBL" id="JXTC01000071">
    <property type="protein sequence ID" value="PON91863.1"/>
    <property type="molecule type" value="Genomic_DNA"/>
</dbReference>
<keyword evidence="5" id="KW-0548">Nucleotidyltransferase</keyword>
<dbReference type="PANTHER" id="PTHR10102">
    <property type="entry name" value="DNA-DIRECTED RNA POLYMERASE, MITOCHONDRIAL"/>
    <property type="match status" value="1"/>
</dbReference>
<protein>
    <recommendedName>
        <fullName evidence="2">DNA-directed RNA polymerase</fullName>
        <ecNumber evidence="2">2.7.7.6</ecNumber>
    </recommendedName>
</protein>
<evidence type="ECO:0000256" key="3">
    <source>
        <dbReference type="ARBA" id="ARBA00022478"/>
    </source>
</evidence>
<organism evidence="9 10">
    <name type="scientific">Trema orientale</name>
    <name type="common">Charcoal tree</name>
    <name type="synonym">Celtis orientalis</name>
    <dbReference type="NCBI Taxonomy" id="63057"/>
    <lineage>
        <taxon>Eukaryota</taxon>
        <taxon>Viridiplantae</taxon>
        <taxon>Streptophyta</taxon>
        <taxon>Embryophyta</taxon>
        <taxon>Tracheophyta</taxon>
        <taxon>Spermatophyta</taxon>
        <taxon>Magnoliopsida</taxon>
        <taxon>eudicotyledons</taxon>
        <taxon>Gunneridae</taxon>
        <taxon>Pentapetalae</taxon>
        <taxon>rosids</taxon>
        <taxon>fabids</taxon>
        <taxon>Rosales</taxon>
        <taxon>Cannabaceae</taxon>
        <taxon>Trema</taxon>
    </lineage>
</organism>